<dbReference type="Pfam" id="PF00736">
    <property type="entry name" value="EF1_GNE"/>
    <property type="match status" value="1"/>
</dbReference>
<dbReference type="InterPro" id="IPR049720">
    <property type="entry name" value="EF1B_bsu/dsu"/>
</dbReference>
<gene>
    <name evidence="6" type="ORF">GTHE00462_LOCUS18158</name>
</gene>
<dbReference type="PANTHER" id="PTHR11595">
    <property type="entry name" value="EF-HAND AND COILED-COIL DOMAIN-CONTAINING FAMILY MEMBER"/>
    <property type="match status" value="1"/>
</dbReference>
<keyword evidence="3" id="KW-0648">Protein biosynthesis</keyword>
<dbReference type="GO" id="GO:0005853">
    <property type="term" value="C:eukaryotic translation elongation factor 1 complex"/>
    <property type="evidence" value="ECO:0007669"/>
    <property type="project" value="InterPro"/>
</dbReference>
<sequence>MHMARILMVVAAMCMLGALGAAEALAPPLTLTSSPSLLAPRLLPLSSDSLLSALEQAKHAGFNHGAILALRGGNDDEDGDLFADGDEETTAAAEELKKKAEAAKAKSSGGRGPAKTAVVIDVKGLDENTDFQEVEKSAREIKMEGLLWGESHLVSIGYGLQKLRITVVVEDDKVSIDDLEETLGEISGVQSVDIVSMNKI</sequence>
<evidence type="ECO:0000256" key="3">
    <source>
        <dbReference type="ARBA" id="ARBA00022917"/>
    </source>
</evidence>
<evidence type="ECO:0000256" key="1">
    <source>
        <dbReference type="ARBA" id="ARBA00007411"/>
    </source>
</evidence>
<dbReference type="EMBL" id="HBKN01023121">
    <property type="protein sequence ID" value="CAE2305106.1"/>
    <property type="molecule type" value="Transcribed_RNA"/>
</dbReference>
<feature type="chain" id="PRO_5031337238" description="Translation elongation factor EF1B beta/delta subunit guanine nucleotide exchange domain-containing protein" evidence="4">
    <location>
        <begin position="25"/>
        <end position="200"/>
    </location>
</feature>
<protein>
    <recommendedName>
        <fullName evidence="5">Translation elongation factor EF1B beta/delta subunit guanine nucleotide exchange domain-containing protein</fullName>
    </recommendedName>
</protein>
<proteinExistence type="inferred from homology"/>
<dbReference type="GO" id="GO:0005829">
    <property type="term" value="C:cytosol"/>
    <property type="evidence" value="ECO:0007669"/>
    <property type="project" value="TreeGrafter"/>
</dbReference>
<feature type="signal peptide" evidence="4">
    <location>
        <begin position="1"/>
        <end position="24"/>
    </location>
</feature>
<comment type="similarity">
    <text evidence="1">Belongs to the EF-1-beta/EF-1-delta family.</text>
</comment>
<name>A0A7S4NS09_GUITH</name>
<feature type="domain" description="Translation elongation factor EF1B beta/delta subunit guanine nucleotide exchange" evidence="5">
    <location>
        <begin position="115"/>
        <end position="200"/>
    </location>
</feature>
<accession>A0A7S4NS09</accession>
<dbReference type="Gene3D" id="3.30.70.60">
    <property type="match status" value="1"/>
</dbReference>
<dbReference type="InterPro" id="IPR014717">
    <property type="entry name" value="Transl_elong_EF1B/ribsomal_bS6"/>
</dbReference>
<organism evidence="6">
    <name type="scientific">Guillardia theta</name>
    <name type="common">Cryptophyte</name>
    <name type="synonym">Cryptomonas phi</name>
    <dbReference type="NCBI Taxonomy" id="55529"/>
    <lineage>
        <taxon>Eukaryota</taxon>
        <taxon>Cryptophyceae</taxon>
        <taxon>Pyrenomonadales</taxon>
        <taxon>Geminigeraceae</taxon>
        <taxon>Guillardia</taxon>
    </lineage>
</organism>
<dbReference type="GO" id="GO:0005085">
    <property type="term" value="F:guanyl-nucleotide exchange factor activity"/>
    <property type="evidence" value="ECO:0007669"/>
    <property type="project" value="TreeGrafter"/>
</dbReference>
<evidence type="ECO:0000313" key="6">
    <source>
        <dbReference type="EMBL" id="CAE2305106.1"/>
    </source>
</evidence>
<dbReference type="FunFam" id="3.30.70.60:FF:000001">
    <property type="entry name" value="Elongation factor 1-beta 1 like"/>
    <property type="match status" value="1"/>
</dbReference>
<dbReference type="SMART" id="SM00888">
    <property type="entry name" value="EF1_GNE"/>
    <property type="match status" value="1"/>
</dbReference>
<dbReference type="GO" id="GO:0003746">
    <property type="term" value="F:translation elongation factor activity"/>
    <property type="evidence" value="ECO:0007669"/>
    <property type="project" value="UniProtKB-KW"/>
</dbReference>
<evidence type="ECO:0000256" key="4">
    <source>
        <dbReference type="SAM" id="SignalP"/>
    </source>
</evidence>
<dbReference type="CDD" id="cd00292">
    <property type="entry name" value="EF1B"/>
    <property type="match status" value="1"/>
</dbReference>
<keyword evidence="2" id="KW-0251">Elongation factor</keyword>
<keyword evidence="4" id="KW-0732">Signal</keyword>
<dbReference type="InterPro" id="IPR014038">
    <property type="entry name" value="EF1B_bsu/dsu_GNE"/>
</dbReference>
<evidence type="ECO:0000256" key="2">
    <source>
        <dbReference type="ARBA" id="ARBA00022768"/>
    </source>
</evidence>
<dbReference type="AlphaFoldDB" id="A0A7S4NS09"/>
<dbReference type="PANTHER" id="PTHR11595:SF21">
    <property type="entry name" value="ELONGATION FACTOR 1-BETA"/>
    <property type="match status" value="1"/>
</dbReference>
<dbReference type="SUPFAM" id="SSF54984">
    <property type="entry name" value="eEF-1beta-like"/>
    <property type="match status" value="1"/>
</dbReference>
<reference evidence="6" key="1">
    <citation type="submission" date="2021-01" db="EMBL/GenBank/DDBJ databases">
        <authorList>
            <person name="Corre E."/>
            <person name="Pelletier E."/>
            <person name="Niang G."/>
            <person name="Scheremetjew M."/>
            <person name="Finn R."/>
            <person name="Kale V."/>
            <person name="Holt S."/>
            <person name="Cochrane G."/>
            <person name="Meng A."/>
            <person name="Brown T."/>
            <person name="Cohen L."/>
        </authorList>
    </citation>
    <scope>NUCLEOTIDE SEQUENCE</scope>
    <source>
        <strain evidence="6">CCMP 2712</strain>
    </source>
</reference>
<dbReference type="InterPro" id="IPR036219">
    <property type="entry name" value="eEF-1beta-like_sf"/>
</dbReference>
<evidence type="ECO:0000259" key="5">
    <source>
        <dbReference type="SMART" id="SM00888"/>
    </source>
</evidence>